<dbReference type="AlphaFoldDB" id="A0A1B5KUQ8"/>
<organism evidence="3 4">
    <name type="scientific">Ustilaginoidea virens</name>
    <name type="common">Rice false smut fungus</name>
    <name type="synonym">Villosiclava virens</name>
    <dbReference type="NCBI Taxonomy" id="1159556"/>
    <lineage>
        <taxon>Eukaryota</taxon>
        <taxon>Fungi</taxon>
        <taxon>Dikarya</taxon>
        <taxon>Ascomycota</taxon>
        <taxon>Pezizomycotina</taxon>
        <taxon>Sordariomycetes</taxon>
        <taxon>Hypocreomycetidae</taxon>
        <taxon>Hypocreales</taxon>
        <taxon>Clavicipitaceae</taxon>
        <taxon>Ustilaginoidea</taxon>
    </lineage>
</organism>
<evidence type="ECO:0000313" key="3">
    <source>
        <dbReference type="EMBL" id="GAO14714.1"/>
    </source>
</evidence>
<dbReference type="GO" id="GO:0032040">
    <property type="term" value="C:small-subunit processome"/>
    <property type="evidence" value="ECO:0007669"/>
    <property type="project" value="TreeGrafter"/>
</dbReference>
<dbReference type="SUPFAM" id="SSF52954">
    <property type="entry name" value="Class II aaRS ABD-related"/>
    <property type="match status" value="1"/>
</dbReference>
<protein>
    <recommendedName>
        <fullName evidence="1">U3 small nucleolar ribonucleoprotein protein IMP4</fullName>
    </recommendedName>
</protein>
<proteinExistence type="predicted"/>
<dbReference type="GO" id="GO:0005654">
    <property type="term" value="C:nucleoplasm"/>
    <property type="evidence" value="ECO:0007669"/>
    <property type="project" value="UniProtKB-ARBA"/>
</dbReference>
<dbReference type="Pfam" id="PF04427">
    <property type="entry name" value="Brix"/>
    <property type="match status" value="1"/>
</dbReference>
<dbReference type="GO" id="GO:0030515">
    <property type="term" value="F:snoRNA binding"/>
    <property type="evidence" value="ECO:0007669"/>
    <property type="project" value="TreeGrafter"/>
</dbReference>
<dbReference type="GO" id="GO:0006364">
    <property type="term" value="P:rRNA processing"/>
    <property type="evidence" value="ECO:0007669"/>
    <property type="project" value="InterPro"/>
</dbReference>
<dbReference type="InterPro" id="IPR044281">
    <property type="entry name" value="IMP4/RPF1"/>
</dbReference>
<evidence type="ECO:0000256" key="1">
    <source>
        <dbReference type="ARBA" id="ARBA00040513"/>
    </source>
</evidence>
<evidence type="ECO:0000259" key="2">
    <source>
        <dbReference type="PROSITE" id="PS50833"/>
    </source>
</evidence>
<feature type="domain" description="Brix" evidence="2">
    <location>
        <begin position="110"/>
        <end position="299"/>
    </location>
</feature>
<dbReference type="FunFam" id="3.40.50.10480:FF:000001">
    <property type="entry name" value="IMP4, U3 small nucleolar ribonucleoprotein"/>
    <property type="match status" value="1"/>
</dbReference>
<dbReference type="GO" id="GO:0042274">
    <property type="term" value="P:ribosomal small subunit biogenesis"/>
    <property type="evidence" value="ECO:0007669"/>
    <property type="project" value="UniProtKB-ARBA"/>
</dbReference>
<dbReference type="InterPro" id="IPR007109">
    <property type="entry name" value="Brix"/>
</dbReference>
<dbReference type="SMART" id="SM00879">
    <property type="entry name" value="Brix"/>
    <property type="match status" value="1"/>
</dbReference>
<comment type="caution">
    <text evidence="3">The sequence shown here is derived from an EMBL/GenBank/DDBJ whole genome shotgun (WGS) entry which is preliminary data.</text>
</comment>
<name>A0A1B5KUQ8_USTVR</name>
<dbReference type="PANTHER" id="PTHR22734">
    <property type="entry name" value="U3 SMALL NUCLEOLAR RIBONUCLEOPROTEIN PROTEIN IMP4"/>
    <property type="match status" value="1"/>
</dbReference>
<reference evidence="4" key="1">
    <citation type="journal article" date="2016" name="Genome Announc.">
        <title>Genome sequence of Ustilaginoidea virens IPU010, a rice pathogenic fungus causing false smut.</title>
        <authorList>
            <person name="Kumagai T."/>
            <person name="Ishii T."/>
            <person name="Terai G."/>
            <person name="Umemura M."/>
            <person name="Machida M."/>
            <person name="Asai K."/>
        </authorList>
    </citation>
    <scope>NUCLEOTIDE SEQUENCE [LARGE SCALE GENOMIC DNA]</scope>
    <source>
        <strain evidence="4">IPU010</strain>
    </source>
</reference>
<accession>A0A1B5KUQ8</accession>
<evidence type="ECO:0000313" key="4">
    <source>
        <dbReference type="Proteomes" id="UP000054053"/>
    </source>
</evidence>
<dbReference type="PANTHER" id="PTHR22734:SF2">
    <property type="entry name" value="U3 SMALL NUCLEOLAR RIBONUCLEOPROTEIN PROTEIN IMP4"/>
    <property type="match status" value="1"/>
</dbReference>
<dbReference type="PROSITE" id="PS50833">
    <property type="entry name" value="BRIX"/>
    <property type="match status" value="1"/>
</dbReference>
<dbReference type="Proteomes" id="UP000054053">
    <property type="component" value="Unassembled WGS sequence"/>
</dbReference>
<sequence length="322" mass="36273">MIVSIGSRDLPGRFASQHPVTNDAYQRKQARQRRDYLYRRALLLRDAEISEKRAKLRASLASGKPLDPTIANDKALRRDYQYDESAPDMSINEQLDLDDEYAQLSGIVDPRVLVTTSRDPSTRLSAFAKEIRLLLPTSVRLNRGNLILPDLVKSAQTAGLSDIVLLHEHRGTPSALTISHFPHGPTVSFSLHNVVLRHDIPGSVRGTVSEAYPHIILEGFTTPLGNRIAKILKHVFPPREAITAKSKMGNRVVTFKNIEDSIEVRHHVFVRTGYDSVELAEVGPRMTMRPFEIRGGTLENKEGDVEWHLSQYTRTAKKKNYL</sequence>
<dbReference type="EMBL" id="BBTG02000012">
    <property type="protein sequence ID" value="GAO14714.1"/>
    <property type="molecule type" value="Genomic_DNA"/>
</dbReference>
<dbReference type="GO" id="GO:0034457">
    <property type="term" value="C:Mpp10 complex"/>
    <property type="evidence" value="ECO:0007669"/>
    <property type="project" value="UniProtKB-ARBA"/>
</dbReference>
<gene>
    <name evidence="3" type="ORF">UVI_02028720</name>
</gene>
<dbReference type="GO" id="GO:0042134">
    <property type="term" value="F:rRNA primary transcript binding"/>
    <property type="evidence" value="ECO:0007669"/>
    <property type="project" value="InterPro"/>
</dbReference>
<dbReference type="Gene3D" id="3.40.50.10480">
    <property type="entry name" value="Probable brix-domain ribosomal biogenesis protein"/>
    <property type="match status" value="1"/>
</dbReference>